<evidence type="ECO:0000313" key="6">
    <source>
        <dbReference type="EMBL" id="KAL1549408.1"/>
    </source>
</evidence>
<keyword evidence="3 4" id="KW-0808">Transferase</keyword>
<evidence type="ECO:0000256" key="5">
    <source>
        <dbReference type="RuleBase" id="RU362057"/>
    </source>
</evidence>
<dbReference type="GO" id="GO:0016758">
    <property type="term" value="F:hexosyltransferase activity"/>
    <property type="evidence" value="ECO:0007669"/>
    <property type="project" value="UniProtKB-ARBA"/>
</dbReference>
<comment type="caution">
    <text evidence="6">The sequence shown here is derived from an EMBL/GenBank/DDBJ whole genome shotgun (WGS) entry which is preliminary data.</text>
</comment>
<sequence length="462" mass="52187">MGRRGHAIMVALPYQGHITPYMNLAIKLASKGILVTFVHLEFIHHRLASSLSEPDPFSMARKSGLDVRYKTISDGFPIDHDRGDDMYWEFMLQSFWIRVDEFVGKLIRSDPDLVPFLVTDTLFTWQTAVAEKHNLLMVSFWTEPALVFSLAYHVQLLRENGHCPCKDRVEEEINYVDGVKSVNTKDLMPYLKECGTGTIAHKVQMKAFEEVKKADFILHNTVYELESDTLSALNKIQPNYAVGPISFSSNLPAPVTRTLWSESDCTNWLRSKPSGSVLYVSFGSFLLASKQVVGEIAYGLLLSQVSFVWVVREDADLPSGFRDEITERGLVVPWCNQISVLSDPAVGGFLTHCGWNSVLESIWCGVPMICYPLDYDQPMNRKLVVDDWKVGINLHEGEYVEREEVCKKMTWFMNGGVSEKLGKEIKKVSAKLHDALENDGSSEANFDRFVRDLKAKLAANAE</sequence>
<dbReference type="EC" id="2.4.1.-" evidence="5"/>
<name>A0ABD1H1W8_SALDI</name>
<keyword evidence="7" id="KW-1185">Reference proteome</keyword>
<dbReference type="InterPro" id="IPR002213">
    <property type="entry name" value="UDP_glucos_trans"/>
</dbReference>
<dbReference type="SUPFAM" id="SSF53756">
    <property type="entry name" value="UDP-Glycosyltransferase/glycogen phosphorylase"/>
    <property type="match status" value="1"/>
</dbReference>
<evidence type="ECO:0000256" key="3">
    <source>
        <dbReference type="ARBA" id="ARBA00022679"/>
    </source>
</evidence>
<dbReference type="PANTHER" id="PTHR11926">
    <property type="entry name" value="GLUCOSYL/GLUCURONOSYL TRANSFERASES"/>
    <property type="match status" value="1"/>
</dbReference>
<gene>
    <name evidence="6" type="ORF">AAHA92_17517</name>
</gene>
<reference evidence="6 7" key="1">
    <citation type="submission" date="2024-06" db="EMBL/GenBank/DDBJ databases">
        <title>A chromosome level genome sequence of Diviner's sage (Salvia divinorum).</title>
        <authorList>
            <person name="Ford S.A."/>
            <person name="Ro D.-K."/>
            <person name="Ness R.W."/>
            <person name="Phillips M.A."/>
        </authorList>
    </citation>
    <scope>NUCLEOTIDE SEQUENCE [LARGE SCALE GENOMIC DNA]</scope>
    <source>
        <strain evidence="6">SAF-2024a</strain>
        <tissue evidence="6">Leaf</tissue>
    </source>
</reference>
<dbReference type="InterPro" id="IPR035595">
    <property type="entry name" value="UDP_glycos_trans_CS"/>
</dbReference>
<dbReference type="CDD" id="cd03784">
    <property type="entry name" value="GT1_Gtf-like"/>
    <property type="match status" value="1"/>
</dbReference>
<dbReference type="PROSITE" id="PS00375">
    <property type="entry name" value="UDPGT"/>
    <property type="match status" value="1"/>
</dbReference>
<organism evidence="6 7">
    <name type="scientific">Salvia divinorum</name>
    <name type="common">Maria pastora</name>
    <name type="synonym">Diviner's sage</name>
    <dbReference type="NCBI Taxonomy" id="28513"/>
    <lineage>
        <taxon>Eukaryota</taxon>
        <taxon>Viridiplantae</taxon>
        <taxon>Streptophyta</taxon>
        <taxon>Embryophyta</taxon>
        <taxon>Tracheophyta</taxon>
        <taxon>Spermatophyta</taxon>
        <taxon>Magnoliopsida</taxon>
        <taxon>eudicotyledons</taxon>
        <taxon>Gunneridae</taxon>
        <taxon>Pentapetalae</taxon>
        <taxon>asterids</taxon>
        <taxon>lamiids</taxon>
        <taxon>Lamiales</taxon>
        <taxon>Lamiaceae</taxon>
        <taxon>Nepetoideae</taxon>
        <taxon>Mentheae</taxon>
        <taxon>Salviinae</taxon>
        <taxon>Salvia</taxon>
        <taxon>Salvia subgen. Calosphace</taxon>
    </lineage>
</organism>
<evidence type="ECO:0000256" key="1">
    <source>
        <dbReference type="ARBA" id="ARBA00009995"/>
    </source>
</evidence>
<comment type="similarity">
    <text evidence="1 4">Belongs to the UDP-glycosyltransferase family.</text>
</comment>
<proteinExistence type="inferred from homology"/>
<dbReference type="EMBL" id="JBEAFC010000007">
    <property type="protein sequence ID" value="KAL1549408.1"/>
    <property type="molecule type" value="Genomic_DNA"/>
</dbReference>
<dbReference type="Proteomes" id="UP001567538">
    <property type="component" value="Unassembled WGS sequence"/>
</dbReference>
<evidence type="ECO:0000313" key="7">
    <source>
        <dbReference type="Proteomes" id="UP001567538"/>
    </source>
</evidence>
<evidence type="ECO:0000256" key="4">
    <source>
        <dbReference type="RuleBase" id="RU003718"/>
    </source>
</evidence>
<evidence type="ECO:0000256" key="2">
    <source>
        <dbReference type="ARBA" id="ARBA00022676"/>
    </source>
</evidence>
<protein>
    <recommendedName>
        <fullName evidence="5">Glycosyltransferase</fullName>
        <ecNumber evidence="5">2.4.1.-</ecNumber>
    </recommendedName>
</protein>
<dbReference type="Gene3D" id="3.40.50.2000">
    <property type="entry name" value="Glycogen Phosphorylase B"/>
    <property type="match status" value="2"/>
</dbReference>
<keyword evidence="2 4" id="KW-0328">Glycosyltransferase</keyword>
<dbReference type="PANTHER" id="PTHR11926:SF774">
    <property type="entry name" value="UDP-GLYCOSYLTRANSFERASE 85A1-RELATED"/>
    <property type="match status" value="1"/>
</dbReference>
<dbReference type="AlphaFoldDB" id="A0ABD1H1W8"/>
<dbReference type="Pfam" id="PF00201">
    <property type="entry name" value="UDPGT"/>
    <property type="match status" value="1"/>
</dbReference>
<accession>A0ABD1H1W8</accession>
<dbReference type="FunFam" id="3.40.50.2000:FF:000078">
    <property type="entry name" value="Glycosyltransferase"/>
    <property type="match status" value="1"/>
</dbReference>